<dbReference type="SUPFAM" id="SSF53901">
    <property type="entry name" value="Thiolase-like"/>
    <property type="match status" value="2"/>
</dbReference>
<name>A0A540X9Y4_9BACT</name>
<dbReference type="InterPro" id="IPR014030">
    <property type="entry name" value="Ketoacyl_synth_N"/>
</dbReference>
<dbReference type="Pfam" id="PF00109">
    <property type="entry name" value="ketoacyl-synt"/>
    <property type="match status" value="1"/>
</dbReference>
<keyword evidence="3" id="KW-1185">Reference proteome</keyword>
<evidence type="ECO:0000259" key="1">
    <source>
        <dbReference type="Pfam" id="PF00109"/>
    </source>
</evidence>
<comment type="caution">
    <text evidence="2">The sequence shown here is derived from an EMBL/GenBank/DDBJ whole genome shotgun (WGS) entry which is preliminary data.</text>
</comment>
<gene>
    <name evidence="2" type="ORF">FJV41_00965</name>
</gene>
<evidence type="ECO:0000313" key="2">
    <source>
        <dbReference type="EMBL" id="TQF17948.1"/>
    </source>
</evidence>
<dbReference type="InterPro" id="IPR016039">
    <property type="entry name" value="Thiolase-like"/>
</dbReference>
<dbReference type="OrthoDB" id="3078238at2"/>
<feature type="domain" description="Beta-ketoacyl synthase-like N-terminal" evidence="1">
    <location>
        <begin position="137"/>
        <end position="202"/>
    </location>
</feature>
<dbReference type="AlphaFoldDB" id="A0A540X9Y4"/>
<dbReference type="Gene3D" id="3.40.47.10">
    <property type="match status" value="1"/>
</dbReference>
<dbReference type="EMBL" id="VIFM01000002">
    <property type="protein sequence ID" value="TQF17948.1"/>
    <property type="molecule type" value="Genomic_DNA"/>
</dbReference>
<organism evidence="2 3">
    <name type="scientific">Myxococcus llanfairpwllgwyngyllgogerychwyrndrobwllllantysiliogogogochensis</name>
    <dbReference type="NCBI Taxonomy" id="2590453"/>
    <lineage>
        <taxon>Bacteria</taxon>
        <taxon>Pseudomonadati</taxon>
        <taxon>Myxococcota</taxon>
        <taxon>Myxococcia</taxon>
        <taxon>Myxococcales</taxon>
        <taxon>Cystobacterineae</taxon>
        <taxon>Myxococcaceae</taxon>
        <taxon>Myxococcus</taxon>
    </lineage>
</organism>
<accession>A0A540X9Y4</accession>
<reference evidence="2 3" key="1">
    <citation type="submission" date="2019-06" db="EMBL/GenBank/DDBJ databases">
        <authorList>
            <person name="Livingstone P."/>
            <person name="Whitworth D."/>
        </authorList>
    </citation>
    <scope>NUCLEOTIDE SEQUENCE [LARGE SCALE GENOMIC DNA]</scope>
    <source>
        <strain evidence="2 3">AM401</strain>
    </source>
</reference>
<dbReference type="Proteomes" id="UP000315369">
    <property type="component" value="Unassembled WGS sequence"/>
</dbReference>
<sequence>MPYSIHIVAHGARTPIGLQAAPSAAAVRAGISRIREHPFLMDKAGQPVMCAFDSLLDSKLMGVNRMLALAEPALREACMPLTNVAGPLQRVPIYMGLPEKRPGFGERDIEQFRRGIEQIEGLPIQLSSVNLIPQGHAAGLLALKLAFEHLQKGTSEACLVGGVDSYLQPDTLEWLDDHLQLARAEARSAFVPGEGAGFCLLVGSRTANRFGWNSLARVRSVSSGQETRLIKTPEVCVGEGLTTAVRSAVSDLSLPAEKIHHVICDINGERYRGEEWGFCCLRLSSYFEDPSAYRTPVDCWGDMGAASGPLFAILACQATARGYAKGPRTLLWASSEAGLRAAALLETSMHAGTRGLRHG</sequence>
<proteinExistence type="predicted"/>
<dbReference type="GO" id="GO:0016746">
    <property type="term" value="F:acyltransferase activity"/>
    <property type="evidence" value="ECO:0007669"/>
    <property type="project" value="InterPro"/>
</dbReference>
<evidence type="ECO:0000313" key="3">
    <source>
        <dbReference type="Proteomes" id="UP000315369"/>
    </source>
</evidence>
<protein>
    <recommendedName>
        <fullName evidence="1">Beta-ketoacyl synthase-like N-terminal domain-containing protein</fullName>
    </recommendedName>
</protein>